<evidence type="ECO:0000256" key="1">
    <source>
        <dbReference type="ARBA" id="ARBA00023015"/>
    </source>
</evidence>
<dbReference type="Pfam" id="PF00440">
    <property type="entry name" value="TetR_N"/>
    <property type="match status" value="1"/>
</dbReference>
<evidence type="ECO:0000256" key="3">
    <source>
        <dbReference type="ARBA" id="ARBA00023163"/>
    </source>
</evidence>
<dbReference type="InterPro" id="IPR009057">
    <property type="entry name" value="Homeodomain-like_sf"/>
</dbReference>
<sequence length="198" mass="21704">MSFIQAARRRQIIGAAIETVTAVGYGQSSLARIAEQAEISKSVISYHFANKDELLEQVVAQVMDDWAAFMRPFLEAESTATGRLSAYIRSRLAYMRDNQTRLVAVAEIIVNHRGPDGRPVFAERDAAPVAELVELLRSGQQAGEFRGFDPVVLAMTITQGIDGALTYWADHPGTDLTAYGEELVTLFGLATQQPRSIS</sequence>
<evidence type="ECO:0000256" key="4">
    <source>
        <dbReference type="PROSITE-ProRule" id="PRU00335"/>
    </source>
</evidence>
<dbReference type="Gene3D" id="1.10.357.10">
    <property type="entry name" value="Tetracycline Repressor, domain 2"/>
    <property type="match status" value="1"/>
</dbReference>
<dbReference type="InterPro" id="IPR001647">
    <property type="entry name" value="HTH_TetR"/>
</dbReference>
<protein>
    <submittedName>
        <fullName evidence="6">TetR family transcriptional regulator</fullName>
    </submittedName>
</protein>
<dbReference type="InterPro" id="IPR036271">
    <property type="entry name" value="Tet_transcr_reg_TetR-rel_C_sf"/>
</dbReference>
<keyword evidence="3" id="KW-0804">Transcription</keyword>
<evidence type="ECO:0000313" key="7">
    <source>
        <dbReference type="Proteomes" id="UP001500393"/>
    </source>
</evidence>
<accession>A0ABN2DWH9</accession>
<feature type="domain" description="HTH tetR-type" evidence="5">
    <location>
        <begin position="6"/>
        <end position="66"/>
    </location>
</feature>
<dbReference type="EMBL" id="BAAAOS010000033">
    <property type="protein sequence ID" value="GAA1588836.1"/>
    <property type="molecule type" value="Genomic_DNA"/>
</dbReference>
<dbReference type="PRINTS" id="PR00455">
    <property type="entry name" value="HTHTETR"/>
</dbReference>
<dbReference type="PROSITE" id="PS50977">
    <property type="entry name" value="HTH_TETR_2"/>
    <property type="match status" value="1"/>
</dbReference>
<feature type="DNA-binding region" description="H-T-H motif" evidence="4">
    <location>
        <begin position="29"/>
        <end position="48"/>
    </location>
</feature>
<name>A0ABN2DWH9_9ACTN</name>
<proteinExistence type="predicted"/>
<evidence type="ECO:0000313" key="6">
    <source>
        <dbReference type="EMBL" id="GAA1588836.1"/>
    </source>
</evidence>
<organism evidence="6 7">
    <name type="scientific">Kribbella sancticallisti</name>
    <dbReference type="NCBI Taxonomy" id="460087"/>
    <lineage>
        <taxon>Bacteria</taxon>
        <taxon>Bacillati</taxon>
        <taxon>Actinomycetota</taxon>
        <taxon>Actinomycetes</taxon>
        <taxon>Propionibacteriales</taxon>
        <taxon>Kribbellaceae</taxon>
        <taxon>Kribbella</taxon>
    </lineage>
</organism>
<dbReference type="SUPFAM" id="SSF46689">
    <property type="entry name" value="Homeodomain-like"/>
    <property type="match status" value="1"/>
</dbReference>
<dbReference type="PANTHER" id="PTHR30055">
    <property type="entry name" value="HTH-TYPE TRANSCRIPTIONAL REGULATOR RUTR"/>
    <property type="match status" value="1"/>
</dbReference>
<gene>
    <name evidence="6" type="ORF">GCM10009789_48100</name>
</gene>
<reference evidence="6 7" key="1">
    <citation type="journal article" date="2019" name="Int. J. Syst. Evol. Microbiol.">
        <title>The Global Catalogue of Microorganisms (GCM) 10K type strain sequencing project: providing services to taxonomists for standard genome sequencing and annotation.</title>
        <authorList>
            <consortium name="The Broad Institute Genomics Platform"/>
            <consortium name="The Broad Institute Genome Sequencing Center for Infectious Disease"/>
            <person name="Wu L."/>
            <person name="Ma J."/>
        </authorList>
    </citation>
    <scope>NUCLEOTIDE SEQUENCE [LARGE SCALE GENOMIC DNA]</scope>
    <source>
        <strain evidence="6 7">JCM 14969</strain>
    </source>
</reference>
<evidence type="ECO:0000256" key="2">
    <source>
        <dbReference type="ARBA" id="ARBA00023125"/>
    </source>
</evidence>
<dbReference type="SUPFAM" id="SSF48498">
    <property type="entry name" value="Tetracyclin repressor-like, C-terminal domain"/>
    <property type="match status" value="1"/>
</dbReference>
<dbReference type="Gene3D" id="1.10.10.60">
    <property type="entry name" value="Homeodomain-like"/>
    <property type="match status" value="1"/>
</dbReference>
<evidence type="ECO:0000259" key="5">
    <source>
        <dbReference type="PROSITE" id="PS50977"/>
    </source>
</evidence>
<comment type="caution">
    <text evidence="6">The sequence shown here is derived from an EMBL/GenBank/DDBJ whole genome shotgun (WGS) entry which is preliminary data.</text>
</comment>
<dbReference type="PANTHER" id="PTHR30055:SF234">
    <property type="entry name" value="HTH-TYPE TRANSCRIPTIONAL REGULATOR BETI"/>
    <property type="match status" value="1"/>
</dbReference>
<keyword evidence="7" id="KW-1185">Reference proteome</keyword>
<keyword evidence="2 4" id="KW-0238">DNA-binding</keyword>
<keyword evidence="1" id="KW-0805">Transcription regulation</keyword>
<dbReference type="InterPro" id="IPR050109">
    <property type="entry name" value="HTH-type_TetR-like_transc_reg"/>
</dbReference>
<dbReference type="Proteomes" id="UP001500393">
    <property type="component" value="Unassembled WGS sequence"/>
</dbReference>